<evidence type="ECO:0000256" key="1">
    <source>
        <dbReference type="SAM" id="Coils"/>
    </source>
</evidence>
<keyword evidence="2" id="KW-0812">Transmembrane</keyword>
<evidence type="ECO:0000313" key="3">
    <source>
        <dbReference type="EMBL" id="RIH81289.1"/>
    </source>
</evidence>
<dbReference type="AlphaFoldDB" id="A0A399EDN9"/>
<evidence type="ECO:0000256" key="2">
    <source>
        <dbReference type="SAM" id="Phobius"/>
    </source>
</evidence>
<feature type="transmembrane region" description="Helical" evidence="2">
    <location>
        <begin position="44"/>
        <end position="71"/>
    </location>
</feature>
<feature type="coiled-coil region" evidence="1">
    <location>
        <begin position="73"/>
        <end position="112"/>
    </location>
</feature>
<comment type="caution">
    <text evidence="3">The sequence shown here is derived from an EMBL/GenBank/DDBJ whole genome shotgun (WGS) entry which is preliminary data.</text>
</comment>
<reference evidence="3 4" key="1">
    <citation type="submission" date="2018-08" db="EMBL/GenBank/DDBJ databases">
        <title>Meiothermus terrae DSM 26712 genome sequencing project.</title>
        <authorList>
            <person name="Da Costa M.S."/>
            <person name="Albuquerque L."/>
            <person name="Raposo P."/>
            <person name="Froufe H.J.C."/>
            <person name="Barroso C.S."/>
            <person name="Egas C."/>
        </authorList>
    </citation>
    <scope>NUCLEOTIDE SEQUENCE [LARGE SCALE GENOMIC DNA]</scope>
    <source>
        <strain evidence="3 4">DSM 26712</strain>
    </source>
</reference>
<protein>
    <submittedName>
        <fullName evidence="3">Uncharacterized protein</fullName>
    </submittedName>
</protein>
<keyword evidence="2" id="KW-0472">Membrane</keyword>
<keyword evidence="1" id="KW-0175">Coiled coil</keyword>
<organism evidence="3 4">
    <name type="scientific">Calidithermus terrae</name>
    <dbReference type="NCBI Taxonomy" id="1408545"/>
    <lineage>
        <taxon>Bacteria</taxon>
        <taxon>Thermotogati</taxon>
        <taxon>Deinococcota</taxon>
        <taxon>Deinococci</taxon>
        <taxon>Thermales</taxon>
        <taxon>Thermaceae</taxon>
        <taxon>Calidithermus</taxon>
    </lineage>
</organism>
<name>A0A399EDN9_9DEIN</name>
<gene>
    <name evidence="3" type="ORF">Mterra_03268</name>
</gene>
<keyword evidence="2" id="KW-1133">Transmembrane helix</keyword>
<dbReference type="RefSeq" id="WP_119316195.1">
    <property type="nucleotide sequence ID" value="NZ_QXDL01000187.1"/>
</dbReference>
<keyword evidence="4" id="KW-1185">Reference proteome</keyword>
<proteinExistence type="predicted"/>
<evidence type="ECO:0000313" key="4">
    <source>
        <dbReference type="Proteomes" id="UP000265715"/>
    </source>
</evidence>
<sequence>MRPRVIFLTLVLVLLAVFAMANWPLIMASQSLSLVFTRVEAPLGLILLIVVAVLSIWYVILSIGTETAALLEVKKYAREILALRKQVEDAEASRLVEVKKLIQEELEALRSQIGERIAQSENTLIEELEKAGNTLAAYIGELEDQITGQDRHPPPPPR</sequence>
<dbReference type="EMBL" id="QXDL01000187">
    <property type="protein sequence ID" value="RIH81289.1"/>
    <property type="molecule type" value="Genomic_DNA"/>
</dbReference>
<dbReference type="Proteomes" id="UP000265715">
    <property type="component" value="Unassembled WGS sequence"/>
</dbReference>
<accession>A0A399EDN9</accession>
<dbReference type="OrthoDB" id="8563966at2"/>